<dbReference type="InterPro" id="IPR036409">
    <property type="entry name" value="Aldolase_II/adducin_N_sf"/>
</dbReference>
<dbReference type="SUPFAM" id="SSF53639">
    <property type="entry name" value="AraD/HMP-PK domain-like"/>
    <property type="match status" value="1"/>
</dbReference>
<accession>A0ABU9TB70</accession>
<evidence type="ECO:0000313" key="3">
    <source>
        <dbReference type="Proteomes" id="UP001477870"/>
    </source>
</evidence>
<keyword evidence="3" id="KW-1185">Reference proteome</keyword>
<dbReference type="Gene3D" id="3.40.225.10">
    <property type="entry name" value="Class II aldolase/adducin N-terminal domain"/>
    <property type="match status" value="1"/>
</dbReference>
<comment type="caution">
    <text evidence="2">The sequence shown here is derived from an EMBL/GenBank/DDBJ whole genome shotgun (WGS) entry which is preliminary data.</text>
</comment>
<reference evidence="2 3" key="1">
    <citation type="submission" date="2024-03" db="EMBL/GenBank/DDBJ databases">
        <title>Community enrichment and isolation of bacterial strains for fucoidan degradation.</title>
        <authorList>
            <person name="Sichert A."/>
        </authorList>
    </citation>
    <scope>NUCLEOTIDE SEQUENCE [LARGE SCALE GENOMIC DNA]</scope>
    <source>
        <strain evidence="2 3">AS62</strain>
    </source>
</reference>
<name>A0ABU9TB70_9HYPH</name>
<protein>
    <submittedName>
        <fullName evidence="2">Class II aldolase/adducin family protein</fullName>
    </submittedName>
</protein>
<dbReference type="EMBL" id="JBBMQO010000010">
    <property type="protein sequence ID" value="MEM5503009.1"/>
    <property type="molecule type" value="Genomic_DNA"/>
</dbReference>
<sequence>MPRNSSAEALGLRKVLFMKNHGVLIAAETLNDATVSAYQLERACQIQILALSTNELIQEIDDKYASQLVAESCSGEPGYFMGMKRLLDIQQPASPLDL</sequence>
<dbReference type="InterPro" id="IPR001303">
    <property type="entry name" value="Aldolase_II/adducin_N"/>
</dbReference>
<organism evidence="2 3">
    <name type="scientific">Ahrensia kielensis</name>
    <dbReference type="NCBI Taxonomy" id="76980"/>
    <lineage>
        <taxon>Bacteria</taxon>
        <taxon>Pseudomonadati</taxon>
        <taxon>Pseudomonadota</taxon>
        <taxon>Alphaproteobacteria</taxon>
        <taxon>Hyphomicrobiales</taxon>
        <taxon>Ahrensiaceae</taxon>
        <taxon>Ahrensia</taxon>
    </lineage>
</organism>
<evidence type="ECO:0000259" key="1">
    <source>
        <dbReference type="Pfam" id="PF00596"/>
    </source>
</evidence>
<dbReference type="RefSeq" id="WP_342849270.1">
    <property type="nucleotide sequence ID" value="NZ_JBBMQO010000010.1"/>
</dbReference>
<feature type="domain" description="Class II aldolase/adducin N-terminal" evidence="1">
    <location>
        <begin position="6"/>
        <end position="48"/>
    </location>
</feature>
<dbReference type="Proteomes" id="UP001477870">
    <property type="component" value="Unassembled WGS sequence"/>
</dbReference>
<proteinExistence type="predicted"/>
<evidence type="ECO:0000313" key="2">
    <source>
        <dbReference type="EMBL" id="MEM5503009.1"/>
    </source>
</evidence>
<dbReference type="Pfam" id="PF00596">
    <property type="entry name" value="Aldolase_II"/>
    <property type="match status" value="1"/>
</dbReference>
<gene>
    <name evidence="2" type="ORF">WNY59_15585</name>
</gene>